<dbReference type="InterPro" id="IPR003835">
    <property type="entry name" value="Glyco_trans_19"/>
</dbReference>
<dbReference type="SUPFAM" id="SSF53756">
    <property type="entry name" value="UDP-Glycosyltransferase/glycogen phosphorylase"/>
    <property type="match status" value="1"/>
</dbReference>
<evidence type="ECO:0000256" key="7">
    <source>
        <dbReference type="ARBA" id="ARBA00022679"/>
    </source>
</evidence>
<dbReference type="eggNOG" id="COG0763">
    <property type="taxonomic scope" value="Bacteria"/>
</dbReference>
<dbReference type="OrthoDB" id="9801642at2"/>
<dbReference type="PANTHER" id="PTHR30372">
    <property type="entry name" value="LIPID-A-DISACCHARIDE SYNTHASE"/>
    <property type="match status" value="1"/>
</dbReference>
<keyword evidence="6 11" id="KW-0328">Glycosyltransferase</keyword>
<proteinExistence type="predicted"/>
<dbReference type="GO" id="GO:0008915">
    <property type="term" value="F:lipid-A-disaccharide synthase activity"/>
    <property type="evidence" value="ECO:0007669"/>
    <property type="project" value="UniProtKB-UniRule"/>
</dbReference>
<evidence type="ECO:0000313" key="12">
    <source>
        <dbReference type="Proteomes" id="UP000001887"/>
    </source>
</evidence>
<dbReference type="GO" id="GO:0016020">
    <property type="term" value="C:membrane"/>
    <property type="evidence" value="ECO:0007669"/>
    <property type="project" value="GOC"/>
</dbReference>
<evidence type="ECO:0000256" key="1">
    <source>
        <dbReference type="ARBA" id="ARBA00002056"/>
    </source>
</evidence>
<comment type="catalytic activity">
    <reaction evidence="9">
        <text>a lipid X + a UDP-2-N,3-O-bis[(3R)-3-hydroxyacyl]-alpha-D-glucosamine = a lipid A disaccharide + UDP + H(+)</text>
        <dbReference type="Rhea" id="RHEA:67828"/>
        <dbReference type="ChEBI" id="CHEBI:15378"/>
        <dbReference type="ChEBI" id="CHEBI:58223"/>
        <dbReference type="ChEBI" id="CHEBI:137748"/>
        <dbReference type="ChEBI" id="CHEBI:176338"/>
        <dbReference type="ChEBI" id="CHEBI:176343"/>
        <dbReference type="EC" id="2.4.1.182"/>
    </reaction>
</comment>
<dbReference type="CAZy" id="GT19">
    <property type="family name" value="Glycosyltransferase Family 19"/>
</dbReference>
<evidence type="ECO:0000256" key="4">
    <source>
        <dbReference type="ARBA" id="ARBA00022516"/>
    </source>
</evidence>
<organism evidence="11 12">
    <name type="scientific">Pirellula staleyi (strain ATCC 27377 / DSM 6068 / ICPB 4128)</name>
    <name type="common">Pirella staleyi</name>
    <dbReference type="NCBI Taxonomy" id="530564"/>
    <lineage>
        <taxon>Bacteria</taxon>
        <taxon>Pseudomonadati</taxon>
        <taxon>Planctomycetota</taxon>
        <taxon>Planctomycetia</taxon>
        <taxon>Pirellulales</taxon>
        <taxon>Pirellulaceae</taxon>
        <taxon>Pirellula</taxon>
    </lineage>
</organism>
<dbReference type="EMBL" id="CP001848">
    <property type="protein sequence ID" value="ADB15382.1"/>
    <property type="molecule type" value="Genomic_DNA"/>
</dbReference>
<evidence type="ECO:0000256" key="6">
    <source>
        <dbReference type="ARBA" id="ARBA00022676"/>
    </source>
</evidence>
<dbReference type="AlphaFoldDB" id="D2R5C3"/>
<evidence type="ECO:0000256" key="3">
    <source>
        <dbReference type="ARBA" id="ARBA00020902"/>
    </source>
</evidence>
<keyword evidence="5" id="KW-0441">Lipid A biosynthesis</keyword>
<dbReference type="HOGENOM" id="CLU_036577_3_1_0"/>
<dbReference type="NCBIfam" id="TIGR00215">
    <property type="entry name" value="lpxB"/>
    <property type="match status" value="1"/>
</dbReference>
<accession>D2R5C3</accession>
<dbReference type="GO" id="GO:0005543">
    <property type="term" value="F:phospholipid binding"/>
    <property type="evidence" value="ECO:0007669"/>
    <property type="project" value="TreeGrafter"/>
</dbReference>
<name>D2R5C3_PIRSD</name>
<dbReference type="STRING" id="530564.Psta_0696"/>
<gene>
    <name evidence="11" type="ordered locus">Psta_0696</name>
</gene>
<dbReference type="Proteomes" id="UP000001887">
    <property type="component" value="Chromosome"/>
</dbReference>
<reference evidence="11 12" key="1">
    <citation type="journal article" date="2009" name="Stand. Genomic Sci.">
        <title>Complete genome sequence of Pirellula staleyi type strain (ATCC 27377).</title>
        <authorList>
            <person name="Clum A."/>
            <person name="Tindall B.J."/>
            <person name="Sikorski J."/>
            <person name="Ivanova N."/>
            <person name="Mavrommatis K."/>
            <person name="Lucas S."/>
            <person name="Glavina del Rio T."/>
            <person name="Nolan M."/>
            <person name="Chen F."/>
            <person name="Tice H."/>
            <person name="Pitluck S."/>
            <person name="Cheng J.F."/>
            <person name="Chertkov O."/>
            <person name="Brettin T."/>
            <person name="Han C."/>
            <person name="Detter J.C."/>
            <person name="Kuske C."/>
            <person name="Bruce D."/>
            <person name="Goodwin L."/>
            <person name="Ovchinikova G."/>
            <person name="Pati A."/>
            <person name="Mikhailova N."/>
            <person name="Chen A."/>
            <person name="Palaniappan K."/>
            <person name="Land M."/>
            <person name="Hauser L."/>
            <person name="Chang Y.J."/>
            <person name="Jeffries C.D."/>
            <person name="Chain P."/>
            <person name="Rohde M."/>
            <person name="Goker M."/>
            <person name="Bristow J."/>
            <person name="Eisen J.A."/>
            <person name="Markowitz V."/>
            <person name="Hugenholtz P."/>
            <person name="Kyrpides N.C."/>
            <person name="Klenk H.P."/>
            <person name="Lapidus A."/>
        </authorList>
    </citation>
    <scope>NUCLEOTIDE SEQUENCE [LARGE SCALE GENOMIC DNA]</scope>
    <source>
        <strain evidence="12">ATCC 27377 / DSM 6068 / ICPB 4128</strain>
    </source>
</reference>
<evidence type="ECO:0000256" key="2">
    <source>
        <dbReference type="ARBA" id="ARBA00012687"/>
    </source>
</evidence>
<keyword evidence="8" id="KW-0443">Lipid metabolism</keyword>
<keyword evidence="4" id="KW-0444">Lipid biosynthesis</keyword>
<evidence type="ECO:0000313" key="11">
    <source>
        <dbReference type="EMBL" id="ADB15382.1"/>
    </source>
</evidence>
<dbReference type="PANTHER" id="PTHR30372:SF4">
    <property type="entry name" value="LIPID-A-DISACCHARIDE SYNTHASE, MITOCHONDRIAL-RELATED"/>
    <property type="match status" value="1"/>
</dbReference>
<sequence>MRVFFSVGEPSGDLHGSNLINHLRQLAPALRAEGLGGPRMQAAGCELLRDMSDLAVMGLLPVLKKYPEFRALLARVVKHLETEKPDCVVLIDYPGFNWHVARAAKKLNIPVVYYGLPQVWAWATWRVKKVQTLVDHALCKLPFEEKWFRDRGVEATYVGHPYYDELASRSLDHTFVESLDLSQKRLVSILPGSRMQEVKNNLDMQLRAAKIVASKVPNIQFAIASYNDKQAAVAREKVAAAGLTFPVYVNRTPELIHAATATIAVSGSVSLELLYHAQPSVMVYKVSWLFSRMVRMLQAIRYMTLVNLLTAPDITAGTNSAYDRHHPLDAHVLLPEYPTWRDKSPEVAEHVIEWLTDEPLRQQRIDDLAELRSRVSQTGASRRAADYIAQHVLGITPQSHSRAA</sequence>
<dbReference type="KEGG" id="psl:Psta_0696"/>
<dbReference type="GO" id="GO:0009245">
    <property type="term" value="P:lipid A biosynthetic process"/>
    <property type="evidence" value="ECO:0007669"/>
    <property type="project" value="UniProtKB-UniRule"/>
</dbReference>
<comment type="function">
    <text evidence="1">Condensation of UDP-2,3-diacylglucosamine and 2,3-diacylglucosamine-1-phosphate to form lipid A disaccharide, a precursor of lipid A, a phosphorylated glycolipid that anchors the lipopolysaccharide to the outer membrane of the cell.</text>
</comment>
<evidence type="ECO:0000256" key="9">
    <source>
        <dbReference type="ARBA" id="ARBA00048975"/>
    </source>
</evidence>
<evidence type="ECO:0000256" key="10">
    <source>
        <dbReference type="NCBIfam" id="TIGR00215"/>
    </source>
</evidence>
<evidence type="ECO:0000256" key="5">
    <source>
        <dbReference type="ARBA" id="ARBA00022556"/>
    </source>
</evidence>
<evidence type="ECO:0000256" key="8">
    <source>
        <dbReference type="ARBA" id="ARBA00023098"/>
    </source>
</evidence>
<dbReference type="EC" id="2.4.1.182" evidence="2 10"/>
<protein>
    <recommendedName>
        <fullName evidence="3 10">Lipid-A-disaccharide synthase</fullName>
        <ecNumber evidence="2 10">2.4.1.182</ecNumber>
    </recommendedName>
</protein>
<keyword evidence="12" id="KW-1185">Reference proteome</keyword>
<dbReference type="Pfam" id="PF02684">
    <property type="entry name" value="LpxB"/>
    <property type="match status" value="1"/>
</dbReference>
<keyword evidence="7 11" id="KW-0808">Transferase</keyword>